<feature type="region of interest" description="Disordered" evidence="2">
    <location>
        <begin position="1"/>
        <end position="80"/>
    </location>
</feature>
<dbReference type="AlphaFoldDB" id="A0A0H5DRQ2"/>
<feature type="compositionally biased region" description="Polar residues" evidence="2">
    <location>
        <begin position="1"/>
        <end position="40"/>
    </location>
</feature>
<reference evidence="4" key="1">
    <citation type="submission" date="2015-06" db="EMBL/GenBank/DDBJ databases">
        <authorList>
            <person name="Bertelli C."/>
        </authorList>
    </citation>
    <scope>NUCLEOTIDE SEQUENCE [LARGE SCALE GENOMIC DNA]</scope>
    <source>
        <strain evidence="4">CRIB-30</strain>
    </source>
</reference>
<feature type="compositionally biased region" description="Polar residues" evidence="2">
    <location>
        <begin position="70"/>
        <end position="80"/>
    </location>
</feature>
<sequence length="635" mass="69156">MDPSIQSRVPQTVSFQTPTGESSAQNGVPQTSGEQHTSNIAHDMGVTPDEAKTSSLHQGDASSHKLASPDQAQQSQPTDKTLSAMLKSAFQTVKGGLGSAAATTAKAILSAGRGVSDFARDLRNEFEAGNFIDNRKAQLSGLADKASQKTGIGLDSKIQKLETSTKQLDQQIASDKTELNQLKEMKDRVTTRRDNASSQSLKGSFQENLDQINREISKLDGRINMTKTELTAATSQLKELQEAKGSSMLTNASRMAGNLKPLAQGLAGRIGIIKHQRPTSQNDEQLSAAKAELAKFTKADDEIYQQLKDLQGTLSKYPENPSNPEQAKMKSSIKKQVQTLINQRSANTKTLESMRENIQKMQIKQTAEETTFREQNPTLIGKAVSTATTVSSAVSSALQSIKGLTQSDNLKAPTGRISTALGDLKEGAGKVAEGARKGFEALRRGIRDLLVGKKGESDEGTGINKSKMTSSPASQVKQQKIEMAHKQVEEIRAKVNSVLNPENSKDLMGAIALVSDDRLNSILNSLDVDQNEIKNSIRRDFAEMRNSLREPALNKLTALASQIVSNIEKFETERGSMTDQDIKKEMDELRPSCAYFLNSLNRVKSSRINPPGESDLAENFKKIHEFAKENGIQLQ</sequence>
<dbReference type="EMBL" id="CWGJ01000026">
    <property type="protein sequence ID" value="CRX39282.1"/>
    <property type="molecule type" value="Genomic_DNA"/>
</dbReference>
<proteinExistence type="predicted"/>
<organism evidence="3 4">
    <name type="scientific">Estrella lausannensis</name>
    <dbReference type="NCBI Taxonomy" id="483423"/>
    <lineage>
        <taxon>Bacteria</taxon>
        <taxon>Pseudomonadati</taxon>
        <taxon>Chlamydiota</taxon>
        <taxon>Chlamydiia</taxon>
        <taxon>Parachlamydiales</taxon>
        <taxon>Candidatus Criblamydiaceae</taxon>
        <taxon>Estrella</taxon>
    </lineage>
</organism>
<keyword evidence="4" id="KW-1185">Reference proteome</keyword>
<accession>A0A0H5DRQ2</accession>
<evidence type="ECO:0000256" key="1">
    <source>
        <dbReference type="SAM" id="Coils"/>
    </source>
</evidence>
<dbReference type="Proteomes" id="UP000220251">
    <property type="component" value="Unassembled WGS sequence"/>
</dbReference>
<feature type="region of interest" description="Disordered" evidence="2">
    <location>
        <begin position="455"/>
        <end position="476"/>
    </location>
</feature>
<name>A0A0H5DRQ2_9BACT</name>
<dbReference type="RefSeq" id="WP_098039145.1">
    <property type="nucleotide sequence ID" value="NZ_CWGJ01000026.1"/>
</dbReference>
<feature type="compositionally biased region" description="Polar residues" evidence="2">
    <location>
        <begin position="463"/>
        <end position="476"/>
    </location>
</feature>
<protein>
    <submittedName>
        <fullName evidence="3">Uncharacterized protein</fullName>
    </submittedName>
</protein>
<feature type="coiled-coil region" evidence="1">
    <location>
        <begin position="165"/>
        <end position="243"/>
    </location>
</feature>
<evidence type="ECO:0000313" key="4">
    <source>
        <dbReference type="Proteomes" id="UP000220251"/>
    </source>
</evidence>
<keyword evidence="1" id="KW-0175">Coiled coil</keyword>
<evidence type="ECO:0000313" key="3">
    <source>
        <dbReference type="EMBL" id="CRX39282.1"/>
    </source>
</evidence>
<dbReference type="Gene3D" id="1.10.287.1490">
    <property type="match status" value="1"/>
</dbReference>
<evidence type="ECO:0000256" key="2">
    <source>
        <dbReference type="SAM" id="MobiDB-lite"/>
    </source>
</evidence>
<gene>
    <name evidence="3" type="ORF">ELAC_1960</name>
</gene>